<dbReference type="Proteomes" id="UP000036681">
    <property type="component" value="Unplaced"/>
</dbReference>
<name>A0A0M3HRP2_ASCLU</name>
<evidence type="ECO:0000313" key="2">
    <source>
        <dbReference type="WBParaSite" id="ALUE_0000500701-mRNA-1"/>
    </source>
</evidence>
<accession>A0A0M3HRP2</accession>
<evidence type="ECO:0000313" key="1">
    <source>
        <dbReference type="Proteomes" id="UP000036681"/>
    </source>
</evidence>
<dbReference type="WBParaSite" id="ALUE_0000500701-mRNA-1">
    <property type="protein sequence ID" value="ALUE_0000500701-mRNA-1"/>
    <property type="gene ID" value="ALUE_0000500701"/>
</dbReference>
<sequence length="76" mass="8410">MGNDRRRASYVPPIKYQICACSDTTKFGFIYRECFLLCDQAIPSPCVINLLSILSSPLIPVCPSAAVAHCERAFAR</sequence>
<protein>
    <submittedName>
        <fullName evidence="2">Uncharacterized protein</fullName>
    </submittedName>
</protein>
<keyword evidence="1" id="KW-1185">Reference proteome</keyword>
<reference evidence="2" key="1">
    <citation type="submission" date="2017-02" db="UniProtKB">
        <authorList>
            <consortium name="WormBaseParasite"/>
        </authorList>
    </citation>
    <scope>IDENTIFICATION</scope>
</reference>
<dbReference type="AlphaFoldDB" id="A0A0M3HRP2"/>
<organism evidence="1 2">
    <name type="scientific">Ascaris lumbricoides</name>
    <name type="common">Giant roundworm</name>
    <dbReference type="NCBI Taxonomy" id="6252"/>
    <lineage>
        <taxon>Eukaryota</taxon>
        <taxon>Metazoa</taxon>
        <taxon>Ecdysozoa</taxon>
        <taxon>Nematoda</taxon>
        <taxon>Chromadorea</taxon>
        <taxon>Rhabditida</taxon>
        <taxon>Spirurina</taxon>
        <taxon>Ascaridomorpha</taxon>
        <taxon>Ascaridoidea</taxon>
        <taxon>Ascarididae</taxon>
        <taxon>Ascaris</taxon>
    </lineage>
</organism>
<proteinExistence type="predicted"/>